<dbReference type="OrthoDB" id="9808843at2"/>
<dbReference type="PANTHER" id="PTHR43214">
    <property type="entry name" value="TWO-COMPONENT RESPONSE REGULATOR"/>
    <property type="match status" value="1"/>
</dbReference>
<feature type="domain" description="HTH luxR-type" evidence="4">
    <location>
        <begin position="153"/>
        <end position="218"/>
    </location>
</feature>
<keyword evidence="1 3" id="KW-0597">Phosphoprotein</keyword>
<evidence type="ECO:0000313" key="7">
    <source>
        <dbReference type="Proteomes" id="UP000184512"/>
    </source>
</evidence>
<dbReference type="InterPro" id="IPR058245">
    <property type="entry name" value="NreC/VraR/RcsB-like_REC"/>
</dbReference>
<dbReference type="Proteomes" id="UP000184512">
    <property type="component" value="Unassembled WGS sequence"/>
</dbReference>
<dbReference type="CDD" id="cd17535">
    <property type="entry name" value="REC_NarL-like"/>
    <property type="match status" value="1"/>
</dbReference>
<dbReference type="RefSeq" id="WP_073188878.1">
    <property type="nucleotide sequence ID" value="NZ_FQZG01000050.1"/>
</dbReference>
<accession>A0A1M6JGC4</accession>
<dbReference type="CDD" id="cd06170">
    <property type="entry name" value="LuxR_C_like"/>
    <property type="match status" value="1"/>
</dbReference>
<organism evidence="6 7">
    <name type="scientific">Tessaracoccus bendigoensis DSM 12906</name>
    <dbReference type="NCBI Taxonomy" id="1123357"/>
    <lineage>
        <taxon>Bacteria</taxon>
        <taxon>Bacillati</taxon>
        <taxon>Actinomycetota</taxon>
        <taxon>Actinomycetes</taxon>
        <taxon>Propionibacteriales</taxon>
        <taxon>Propionibacteriaceae</taxon>
        <taxon>Tessaracoccus</taxon>
    </lineage>
</organism>
<reference evidence="6 7" key="1">
    <citation type="submission" date="2016-11" db="EMBL/GenBank/DDBJ databases">
        <authorList>
            <person name="Jaros S."/>
            <person name="Januszkiewicz K."/>
            <person name="Wedrychowicz H."/>
        </authorList>
    </citation>
    <scope>NUCLEOTIDE SEQUENCE [LARGE SCALE GENOMIC DNA]</scope>
    <source>
        <strain evidence="6 7">DSM 12906</strain>
    </source>
</reference>
<dbReference type="SMART" id="SM00448">
    <property type="entry name" value="REC"/>
    <property type="match status" value="1"/>
</dbReference>
<dbReference type="InterPro" id="IPR011006">
    <property type="entry name" value="CheY-like_superfamily"/>
</dbReference>
<dbReference type="SUPFAM" id="SSF52172">
    <property type="entry name" value="CheY-like"/>
    <property type="match status" value="1"/>
</dbReference>
<dbReference type="SUPFAM" id="SSF46894">
    <property type="entry name" value="C-terminal effector domain of the bipartite response regulators"/>
    <property type="match status" value="1"/>
</dbReference>
<evidence type="ECO:0000256" key="2">
    <source>
        <dbReference type="ARBA" id="ARBA00023125"/>
    </source>
</evidence>
<keyword evidence="2" id="KW-0238">DNA-binding</keyword>
<keyword evidence="7" id="KW-1185">Reference proteome</keyword>
<dbReference type="InterPro" id="IPR001789">
    <property type="entry name" value="Sig_transdc_resp-reg_receiver"/>
</dbReference>
<dbReference type="GO" id="GO:0006355">
    <property type="term" value="P:regulation of DNA-templated transcription"/>
    <property type="evidence" value="ECO:0007669"/>
    <property type="project" value="InterPro"/>
</dbReference>
<dbReference type="Pfam" id="PF00072">
    <property type="entry name" value="Response_reg"/>
    <property type="match status" value="1"/>
</dbReference>
<dbReference type="AlphaFoldDB" id="A0A1M6JGC4"/>
<dbReference type="InterPro" id="IPR039420">
    <property type="entry name" value="WalR-like"/>
</dbReference>
<sequence>MGRIRVLIADDHAIVRDGLRLLLETADDLDVVGEAADGAEAVAQVESTGPDVVLMDLRMPHLDGIEATGQVRARFPQTEVVVLTTYGDDLLLRALRAGARGYLLKDTARDALFDTIRAAAQGRSLLTGDVLERVLSARLSEASPSDETPTEGQGMPTVVLTPREHDVLLLAAEGLRTRDIGRRLGIGERTVKSHLASIYLKLDVPSRAAAVARAAQMGLLR</sequence>
<dbReference type="Gene3D" id="3.40.50.2300">
    <property type="match status" value="1"/>
</dbReference>
<dbReference type="PROSITE" id="PS50043">
    <property type="entry name" value="HTH_LUXR_2"/>
    <property type="match status" value="1"/>
</dbReference>
<dbReference type="InterPro" id="IPR016032">
    <property type="entry name" value="Sig_transdc_resp-reg_C-effctor"/>
</dbReference>
<dbReference type="PRINTS" id="PR00038">
    <property type="entry name" value="HTHLUXR"/>
</dbReference>
<dbReference type="PROSITE" id="PS50110">
    <property type="entry name" value="RESPONSE_REGULATORY"/>
    <property type="match status" value="1"/>
</dbReference>
<dbReference type="STRING" id="1123357.SAMN02745244_02551"/>
<dbReference type="Pfam" id="PF00196">
    <property type="entry name" value="GerE"/>
    <property type="match status" value="1"/>
</dbReference>
<dbReference type="GO" id="GO:0000160">
    <property type="term" value="P:phosphorelay signal transduction system"/>
    <property type="evidence" value="ECO:0007669"/>
    <property type="project" value="InterPro"/>
</dbReference>
<proteinExistence type="predicted"/>
<dbReference type="InterPro" id="IPR000792">
    <property type="entry name" value="Tscrpt_reg_LuxR_C"/>
</dbReference>
<evidence type="ECO:0000259" key="5">
    <source>
        <dbReference type="PROSITE" id="PS50110"/>
    </source>
</evidence>
<dbReference type="GO" id="GO:0003677">
    <property type="term" value="F:DNA binding"/>
    <property type="evidence" value="ECO:0007669"/>
    <property type="project" value="UniProtKB-KW"/>
</dbReference>
<gene>
    <name evidence="6" type="ORF">SAMN02745244_02551</name>
</gene>
<evidence type="ECO:0000313" key="6">
    <source>
        <dbReference type="EMBL" id="SHJ45747.1"/>
    </source>
</evidence>
<feature type="domain" description="Response regulatory" evidence="5">
    <location>
        <begin position="5"/>
        <end position="120"/>
    </location>
</feature>
<dbReference type="PROSITE" id="PS00622">
    <property type="entry name" value="HTH_LUXR_1"/>
    <property type="match status" value="1"/>
</dbReference>
<evidence type="ECO:0000259" key="4">
    <source>
        <dbReference type="PROSITE" id="PS50043"/>
    </source>
</evidence>
<dbReference type="SMART" id="SM00421">
    <property type="entry name" value="HTH_LUXR"/>
    <property type="match status" value="1"/>
</dbReference>
<protein>
    <submittedName>
        <fullName evidence="6">Two component transcriptional regulator, LuxR family</fullName>
    </submittedName>
</protein>
<feature type="modified residue" description="4-aspartylphosphate" evidence="3">
    <location>
        <position position="56"/>
    </location>
</feature>
<evidence type="ECO:0000256" key="1">
    <source>
        <dbReference type="ARBA" id="ARBA00022553"/>
    </source>
</evidence>
<evidence type="ECO:0000256" key="3">
    <source>
        <dbReference type="PROSITE-ProRule" id="PRU00169"/>
    </source>
</evidence>
<name>A0A1M6JGC4_9ACTN</name>
<dbReference type="EMBL" id="FQZG01000050">
    <property type="protein sequence ID" value="SHJ45747.1"/>
    <property type="molecule type" value="Genomic_DNA"/>
</dbReference>